<dbReference type="Proteomes" id="UP000887574">
    <property type="component" value="Unplaced"/>
</dbReference>
<proteinExistence type="predicted"/>
<protein>
    <submittedName>
        <fullName evidence="3">Uncharacterized protein</fullName>
    </submittedName>
</protein>
<evidence type="ECO:0000256" key="1">
    <source>
        <dbReference type="SAM" id="MobiDB-lite"/>
    </source>
</evidence>
<dbReference type="AlphaFoldDB" id="A0A915E9L3"/>
<feature type="region of interest" description="Disordered" evidence="1">
    <location>
        <begin position="1"/>
        <end position="29"/>
    </location>
</feature>
<sequence>MNLLQPTNNLAYRSSMASDEEDENPTAGKRTWCVKKKRGNYTVEYKLETIEWGSSTLSSLLQEVHQRNRARIQNWTKQKTKLQRQE</sequence>
<accession>A0A915E9L3</accession>
<dbReference type="WBParaSite" id="jg4319">
    <property type="protein sequence ID" value="jg4319"/>
    <property type="gene ID" value="jg4319"/>
</dbReference>
<feature type="compositionally biased region" description="Polar residues" evidence="1">
    <location>
        <begin position="1"/>
        <end position="17"/>
    </location>
</feature>
<name>A0A915E9L3_9BILA</name>
<reference evidence="3" key="1">
    <citation type="submission" date="2022-11" db="UniProtKB">
        <authorList>
            <consortium name="WormBaseParasite"/>
        </authorList>
    </citation>
    <scope>IDENTIFICATION</scope>
</reference>
<evidence type="ECO:0000313" key="2">
    <source>
        <dbReference type="Proteomes" id="UP000887574"/>
    </source>
</evidence>
<organism evidence="2 3">
    <name type="scientific">Ditylenchus dipsaci</name>
    <dbReference type="NCBI Taxonomy" id="166011"/>
    <lineage>
        <taxon>Eukaryota</taxon>
        <taxon>Metazoa</taxon>
        <taxon>Ecdysozoa</taxon>
        <taxon>Nematoda</taxon>
        <taxon>Chromadorea</taxon>
        <taxon>Rhabditida</taxon>
        <taxon>Tylenchina</taxon>
        <taxon>Tylenchomorpha</taxon>
        <taxon>Sphaerularioidea</taxon>
        <taxon>Anguinidae</taxon>
        <taxon>Anguininae</taxon>
        <taxon>Ditylenchus</taxon>
    </lineage>
</organism>
<evidence type="ECO:0000313" key="3">
    <source>
        <dbReference type="WBParaSite" id="jg4319"/>
    </source>
</evidence>
<keyword evidence="2" id="KW-1185">Reference proteome</keyword>